<dbReference type="SUPFAM" id="SSF54236">
    <property type="entry name" value="Ubiquitin-like"/>
    <property type="match status" value="1"/>
</dbReference>
<dbReference type="AlphaFoldDB" id="A0AA91SZS4"/>
<evidence type="ECO:0000256" key="1">
    <source>
        <dbReference type="SAM" id="MobiDB-lite"/>
    </source>
</evidence>
<dbReference type="PROSITE" id="PS50053">
    <property type="entry name" value="UBIQUITIN_2"/>
    <property type="match status" value="1"/>
</dbReference>
<dbReference type="KEGG" id="clus:A9F13_22g00209"/>
<protein>
    <submittedName>
        <fullName evidence="3">Ubiquitin-like protein</fullName>
    </submittedName>
</protein>
<evidence type="ECO:0000313" key="3">
    <source>
        <dbReference type="EMBL" id="OVF05482.1"/>
    </source>
</evidence>
<reference evidence="3 4" key="1">
    <citation type="submission" date="2017-04" db="EMBL/GenBank/DDBJ databases">
        <title>Draft genome of the yeast Clavispora lusitaniae type strain CBS 6936.</title>
        <authorList>
            <person name="Durrens P."/>
            <person name="Klopp C."/>
            <person name="Biteau N."/>
            <person name="Fitton-Ouhabi V."/>
            <person name="Dementhon K."/>
            <person name="Accoceberry I."/>
            <person name="Sherman D.J."/>
            <person name="Noel T."/>
        </authorList>
    </citation>
    <scope>NUCLEOTIDE SEQUENCE [LARGE SCALE GENOMIC DNA]</scope>
    <source>
        <strain evidence="3 4">CBS 6936</strain>
    </source>
</reference>
<dbReference type="Gene3D" id="3.10.20.90">
    <property type="entry name" value="Phosphatidylinositol 3-kinase Catalytic Subunit, Chain A, domain 1"/>
    <property type="match status" value="1"/>
</dbReference>
<feature type="region of interest" description="Disordered" evidence="1">
    <location>
        <begin position="148"/>
        <end position="168"/>
    </location>
</feature>
<accession>A0AA91SZS4</accession>
<name>A0AA91SZS4_CLALS</name>
<organism evidence="3 4">
    <name type="scientific">Clavispora lusitaniae</name>
    <name type="common">Candida lusitaniae</name>
    <dbReference type="NCBI Taxonomy" id="36911"/>
    <lineage>
        <taxon>Eukaryota</taxon>
        <taxon>Fungi</taxon>
        <taxon>Dikarya</taxon>
        <taxon>Ascomycota</taxon>
        <taxon>Saccharomycotina</taxon>
        <taxon>Pichiomycetes</taxon>
        <taxon>Metschnikowiaceae</taxon>
        <taxon>Clavispora</taxon>
    </lineage>
</organism>
<evidence type="ECO:0000313" key="4">
    <source>
        <dbReference type="Proteomes" id="UP000195602"/>
    </source>
</evidence>
<comment type="caution">
    <text evidence="3">The sequence shown here is derived from an EMBL/GenBank/DDBJ whole genome shotgun (WGS) entry which is preliminary data.</text>
</comment>
<gene>
    <name evidence="3" type="ORF">A9F13_22g00209</name>
</gene>
<sequence length="204" mass="22048">MSVVTPKSFFSTYAQLISLSSDVSQESFYGTEDYAKLESLGPSLPKLAFPLPQAKDGTEEKMETVPVAIKSIKPPIKFAVSLNGVTPSQSIYKIKTQLVEDVPDLKNAGVSPANIKLMIKGKVLTDSTLISAVSANHEELSMIAMVSAPSKSGEKQEEQPVAAETPSREVRSATWSKIYDLLVGDLGEDLAESTLKRFKATTHN</sequence>
<dbReference type="CDD" id="cd17039">
    <property type="entry name" value="Ubl_ubiquitin_like"/>
    <property type="match status" value="1"/>
</dbReference>
<dbReference type="EMBL" id="LYUB02000022">
    <property type="protein sequence ID" value="OVF05482.1"/>
    <property type="molecule type" value="Genomic_DNA"/>
</dbReference>
<evidence type="ECO:0000259" key="2">
    <source>
        <dbReference type="PROSITE" id="PS50053"/>
    </source>
</evidence>
<dbReference type="InterPro" id="IPR029071">
    <property type="entry name" value="Ubiquitin-like_domsf"/>
</dbReference>
<dbReference type="Proteomes" id="UP000195602">
    <property type="component" value="Unassembled WGS sequence"/>
</dbReference>
<proteinExistence type="predicted"/>
<feature type="domain" description="Ubiquitin-like" evidence="2">
    <location>
        <begin position="65"/>
        <end position="131"/>
    </location>
</feature>
<dbReference type="OMA" id="NCMVSAP"/>
<dbReference type="InterPro" id="IPR000626">
    <property type="entry name" value="Ubiquitin-like_dom"/>
</dbReference>